<dbReference type="Proteomes" id="UP000035425">
    <property type="component" value="Unassembled WGS sequence"/>
</dbReference>
<keyword evidence="3" id="KW-1185">Reference proteome</keyword>
<dbReference type="NCBIfam" id="TIGR03984">
    <property type="entry name" value="CRISPR-associated protein Csx19"/>
    <property type="match status" value="1"/>
</dbReference>
<evidence type="ECO:0000256" key="1">
    <source>
        <dbReference type="SAM" id="MobiDB-lite"/>
    </source>
</evidence>
<evidence type="ECO:0000313" key="3">
    <source>
        <dbReference type="Proteomes" id="UP000035425"/>
    </source>
</evidence>
<feature type="compositionally biased region" description="Polar residues" evidence="1">
    <location>
        <begin position="164"/>
        <end position="173"/>
    </location>
</feature>
<dbReference type="EMBL" id="JWIO01000049">
    <property type="protein sequence ID" value="KLL09963.1"/>
    <property type="molecule type" value="Genomic_DNA"/>
</dbReference>
<gene>
    <name evidence="2" type="ORF">FrCorBMG51_21280</name>
</gene>
<name>A0ABR5EZZ3_9ACTN</name>
<comment type="caution">
    <text evidence="2">The sequence shown here is derived from an EMBL/GenBank/DDBJ whole genome shotgun (WGS) entry which is preliminary data.</text>
</comment>
<proteinExistence type="predicted"/>
<evidence type="ECO:0000313" key="2">
    <source>
        <dbReference type="EMBL" id="KLL09963.1"/>
    </source>
</evidence>
<feature type="region of interest" description="Disordered" evidence="1">
    <location>
        <begin position="161"/>
        <end position="184"/>
    </location>
</feature>
<sequence length="265" mass="28453">MTTHTAAITTLHTGRSTKISLPDAIRQADIGDAVALLASARKYTVARLSGGRLTVPGSRSFADGAGVADTSTERELPLPASGPAAVFEARIFNRDAELRWLHERDGLGTAVLLSESPALCQPPGWLFGEPDEPSEPDRPVAPLTAIDRIDNKYLLWGRPLRPYGSQNPNTSQAPDVPQSADAPSGPVWVRLAEARIGLLDVPVPRAPHEDECVFLETVEYVTTEPEHGNAYVAEERLVGLFPALLERPATAGGPRRPGPLPEVTR</sequence>
<evidence type="ECO:0008006" key="4">
    <source>
        <dbReference type="Google" id="ProtNLM"/>
    </source>
</evidence>
<dbReference type="RefSeq" id="WP_047224779.1">
    <property type="nucleotide sequence ID" value="NZ_JWIO01000049.1"/>
</dbReference>
<reference evidence="2 3" key="1">
    <citation type="submission" date="2014-12" db="EMBL/GenBank/DDBJ databases">
        <title>Frankia sp. BMG5.1 draft genome.</title>
        <authorList>
            <person name="Gtari M."/>
            <person name="Ghodhbane-Gtari F."/>
            <person name="Nouioui I."/>
            <person name="Ktari A."/>
            <person name="Hezbri K."/>
            <person name="Mimouni W."/>
            <person name="Sbissi I."/>
            <person name="Ayari A."/>
            <person name="Yamanaka T."/>
            <person name="Normand P."/>
            <person name="Tisa L.S."/>
            <person name="Boudabous A."/>
        </authorList>
    </citation>
    <scope>NUCLEOTIDE SEQUENCE [LARGE SCALE GENOMIC DNA]</scope>
    <source>
        <strain evidence="2 3">BMG5.1</strain>
    </source>
</reference>
<accession>A0ABR5EZZ3</accession>
<protein>
    <recommendedName>
        <fullName evidence="4">CRISPR-associated protein</fullName>
    </recommendedName>
</protein>
<organism evidence="2 3">
    <name type="scientific">Protofrankia coriariae</name>
    <dbReference type="NCBI Taxonomy" id="1562887"/>
    <lineage>
        <taxon>Bacteria</taxon>
        <taxon>Bacillati</taxon>
        <taxon>Actinomycetota</taxon>
        <taxon>Actinomycetes</taxon>
        <taxon>Frankiales</taxon>
        <taxon>Frankiaceae</taxon>
        <taxon>Protofrankia</taxon>
    </lineage>
</organism>
<dbReference type="InterPro" id="IPR023815">
    <property type="entry name" value="CRISPR-assoc_Csx19"/>
</dbReference>